<keyword evidence="10" id="KW-0449">Lipoprotein</keyword>
<dbReference type="Proteomes" id="UP001367676">
    <property type="component" value="Unassembled WGS sequence"/>
</dbReference>
<keyword evidence="7" id="KW-0378">Hydrolase</keyword>
<name>A0AAN9Y409_9HEMI</name>
<dbReference type="GO" id="GO:0006508">
    <property type="term" value="P:proteolysis"/>
    <property type="evidence" value="ECO:0007669"/>
    <property type="project" value="UniProtKB-KW"/>
</dbReference>
<comment type="caution">
    <text evidence="15">The sequence shown here is derived from an EMBL/GenBank/DDBJ whole genome shotgun (WGS) entry which is preliminary data.</text>
</comment>
<dbReference type="PANTHER" id="PTHR11533">
    <property type="entry name" value="PROTEASE M1 ZINC METALLOPROTEASE"/>
    <property type="match status" value="1"/>
</dbReference>
<keyword evidence="8" id="KW-0862">Zinc</keyword>
<dbReference type="InterPro" id="IPR001930">
    <property type="entry name" value="Peptidase_M1"/>
</dbReference>
<keyword evidence="4" id="KW-0472">Membrane</keyword>
<dbReference type="InterPro" id="IPR014782">
    <property type="entry name" value="Peptidase_M1_dom"/>
</dbReference>
<dbReference type="GO" id="GO:0005615">
    <property type="term" value="C:extracellular space"/>
    <property type="evidence" value="ECO:0007669"/>
    <property type="project" value="TreeGrafter"/>
</dbReference>
<comment type="subcellular location">
    <subcellularLocation>
        <location evidence="2">Cell membrane</location>
        <topology evidence="2">Lipid-anchor</topology>
        <topology evidence="2">GPI-anchor</topology>
    </subcellularLocation>
</comment>
<evidence type="ECO:0008006" key="17">
    <source>
        <dbReference type="Google" id="ProtNLM"/>
    </source>
</evidence>
<reference evidence="15 16" key="1">
    <citation type="submission" date="2024-03" db="EMBL/GenBank/DDBJ databases">
        <title>Adaptation during the transition from Ophiocordyceps entomopathogen to insect associate is accompanied by gene loss and intensified selection.</title>
        <authorList>
            <person name="Ward C.M."/>
            <person name="Onetto C.A."/>
            <person name="Borneman A.R."/>
        </authorList>
    </citation>
    <scope>NUCLEOTIDE SEQUENCE [LARGE SCALE GENOMIC DNA]</scope>
    <source>
        <strain evidence="15">AWRI1</strain>
        <tissue evidence="15">Single Adult Female</tissue>
    </source>
</reference>
<evidence type="ECO:0000256" key="1">
    <source>
        <dbReference type="ARBA" id="ARBA00001947"/>
    </source>
</evidence>
<evidence type="ECO:0000256" key="4">
    <source>
        <dbReference type="ARBA" id="ARBA00022622"/>
    </source>
</evidence>
<feature type="region of interest" description="Disordered" evidence="11">
    <location>
        <begin position="865"/>
        <end position="890"/>
    </location>
</feature>
<evidence type="ECO:0000256" key="11">
    <source>
        <dbReference type="SAM" id="MobiDB-lite"/>
    </source>
</evidence>
<dbReference type="SUPFAM" id="SSF63737">
    <property type="entry name" value="Leukotriene A4 hydrolase N-terminal domain"/>
    <property type="match status" value="1"/>
</dbReference>
<keyword evidence="9" id="KW-0482">Metalloprotease</keyword>
<dbReference type="Gene3D" id="1.25.50.20">
    <property type="match status" value="1"/>
</dbReference>
<evidence type="ECO:0000256" key="7">
    <source>
        <dbReference type="ARBA" id="ARBA00022801"/>
    </source>
</evidence>
<dbReference type="GO" id="GO:0098552">
    <property type="term" value="C:side of membrane"/>
    <property type="evidence" value="ECO:0007669"/>
    <property type="project" value="UniProtKB-KW"/>
</dbReference>
<dbReference type="AlphaFoldDB" id="A0AAN9Y409"/>
<evidence type="ECO:0000259" key="13">
    <source>
        <dbReference type="Pfam" id="PF11838"/>
    </source>
</evidence>
<dbReference type="Gene3D" id="2.60.40.1910">
    <property type="match status" value="1"/>
</dbReference>
<dbReference type="InterPro" id="IPR027268">
    <property type="entry name" value="Peptidase_M4/M1_CTD_sf"/>
</dbReference>
<dbReference type="InterPro" id="IPR042097">
    <property type="entry name" value="Aminopeptidase_N-like_N_sf"/>
</dbReference>
<sequence>MAFTKLNEFDARRVIPCLDEMHFKAKFKMWLIHPKRLKAFSNAALKSSEDITINGEDWVEDEFHETEDMATFSLAMALAQFQTTGFDNSVIVNVRTWADEDVIEKMVQINQFASKSFEFFSKFFKKEHPLGKLDILILPEVDFEVEESFGLIYMSQKYVLDVLEKSSNTKTFAMVSKICHAVSYQWIGSTVTMSKWEDTWLHQGLNYFLQEECAKEGCGAGGNEEKENVKRIFSESGDHATNNYVGPVPYCVIKHLIRMIHFILGPDLFESSLVNYVDSFRCLNSNLENALNEFTRKAHSAEPKILPDFVVISDVIESWLHKTGIPLIIIKRNHEDRDITVTQIIFDNLELEPDTMNSIQKTWLIPLSCTTQAELKFDPVRPIAWSEDRFPMSWAPDGDLSENQWVLCNLEFNVPGRVLYVDNNNWRLIQEFLLDKEKFKQINVLTRARIVSDMFTLAEAGKLRYETVFETMKYLHNEEDAAPWIVALTEFDRIRSRLLGSRLYLLEWYQKFVRAILEPVIEKRIVTNFPSNPTENDLEGHFQVLFIEISCKFHIRACEEKSLELLNRWETTFRQTEPEMLDRIQKVVWCEHIKHGSKDQWNAFWRRLTTQEQYQSSTYVLLLQALACSQNSKTLNELLIRSITNTNMSENDTLIIFQALSSNKNGYKLMKKFYRKYYKKINALHSHLLTTAKNNSIVFTLKQPVAGLKSHKSRQTSEITPNKWGWTNRFDSANRTTAKHPLDIDTEVDKYFDDWKKDFPQIKISRPRFDFAVVKDPFTLDDKDVFDDTIPLVPRKPLFPVGFSDDFFKNIREKFNSKNATNNTVENTREVDGHVIHEKESTYSNGDENGHIVFKQKTVIIRPKDGTGNVDKKFGSEGTTSRNNPKPVEYVPQFTTPSATANKNNPDEDVEMVHNQKPRSYNEAIQEGNSVENNYIVDLSRDTRINDLYRGPIEPKAVFFDVNTKRKTNRPKENPNAQLRELSSNDLKEENDESSFINLEHDTDVNAKTHHLQTEEDAELIDTNTIRKKRKNKYSHNT</sequence>
<dbReference type="GO" id="GO:0008270">
    <property type="term" value="F:zinc ion binding"/>
    <property type="evidence" value="ECO:0007669"/>
    <property type="project" value="InterPro"/>
</dbReference>
<comment type="similarity">
    <text evidence="3">Belongs to the peptidase M1 family.</text>
</comment>
<accession>A0AAN9Y409</accession>
<keyword evidence="4" id="KW-0325">Glycoprotein</keyword>
<evidence type="ECO:0000256" key="5">
    <source>
        <dbReference type="ARBA" id="ARBA00022670"/>
    </source>
</evidence>
<evidence type="ECO:0000259" key="14">
    <source>
        <dbReference type="Pfam" id="PF17900"/>
    </source>
</evidence>
<evidence type="ECO:0000256" key="2">
    <source>
        <dbReference type="ARBA" id="ARBA00004609"/>
    </source>
</evidence>
<proteinExistence type="inferred from homology"/>
<dbReference type="SUPFAM" id="SSF55486">
    <property type="entry name" value="Metalloproteases ('zincins'), catalytic domain"/>
    <property type="match status" value="1"/>
</dbReference>
<dbReference type="Pfam" id="PF01433">
    <property type="entry name" value="Peptidase_M1"/>
    <property type="match status" value="1"/>
</dbReference>
<evidence type="ECO:0000256" key="9">
    <source>
        <dbReference type="ARBA" id="ARBA00023049"/>
    </source>
</evidence>
<feature type="domain" description="ERAP1-like C-terminal" evidence="13">
    <location>
        <begin position="405"/>
        <end position="684"/>
    </location>
</feature>
<dbReference type="Gene3D" id="1.10.390.10">
    <property type="entry name" value="Neutral Protease Domain 2"/>
    <property type="match status" value="1"/>
</dbReference>
<dbReference type="Pfam" id="PF17900">
    <property type="entry name" value="Peptidase_M1_N"/>
    <property type="match status" value="1"/>
</dbReference>
<evidence type="ECO:0000256" key="6">
    <source>
        <dbReference type="ARBA" id="ARBA00022723"/>
    </source>
</evidence>
<dbReference type="Gene3D" id="2.60.40.1730">
    <property type="entry name" value="tricorn interacting facor f3 domain"/>
    <property type="match status" value="1"/>
</dbReference>
<dbReference type="GO" id="GO:0005737">
    <property type="term" value="C:cytoplasm"/>
    <property type="evidence" value="ECO:0007669"/>
    <property type="project" value="TreeGrafter"/>
</dbReference>
<dbReference type="PRINTS" id="PR00756">
    <property type="entry name" value="ALADIPTASE"/>
</dbReference>
<dbReference type="InterPro" id="IPR050344">
    <property type="entry name" value="Peptidase_M1_aminopeptidases"/>
</dbReference>
<protein>
    <recommendedName>
        <fullName evidence="17">Aminopeptidase</fullName>
    </recommendedName>
</protein>
<dbReference type="GO" id="GO:0005886">
    <property type="term" value="C:plasma membrane"/>
    <property type="evidence" value="ECO:0007669"/>
    <property type="project" value="UniProtKB-SubCell"/>
</dbReference>
<evidence type="ECO:0000313" key="15">
    <source>
        <dbReference type="EMBL" id="KAK7584238.1"/>
    </source>
</evidence>
<feature type="compositionally biased region" description="Basic and acidic residues" evidence="11">
    <location>
        <begin position="865"/>
        <end position="875"/>
    </location>
</feature>
<feature type="domain" description="Peptidase M1 membrane alanine aminopeptidase" evidence="12">
    <location>
        <begin position="113"/>
        <end position="298"/>
    </location>
</feature>
<evidence type="ECO:0000313" key="16">
    <source>
        <dbReference type="Proteomes" id="UP001367676"/>
    </source>
</evidence>
<gene>
    <name evidence="15" type="ORF">V9T40_005201</name>
</gene>
<evidence type="ECO:0000259" key="12">
    <source>
        <dbReference type="Pfam" id="PF01433"/>
    </source>
</evidence>
<dbReference type="EMBL" id="JBBCAQ010000032">
    <property type="protein sequence ID" value="KAK7584238.1"/>
    <property type="molecule type" value="Genomic_DNA"/>
</dbReference>
<evidence type="ECO:0000256" key="8">
    <source>
        <dbReference type="ARBA" id="ARBA00022833"/>
    </source>
</evidence>
<dbReference type="GO" id="GO:0042277">
    <property type="term" value="F:peptide binding"/>
    <property type="evidence" value="ECO:0007669"/>
    <property type="project" value="TreeGrafter"/>
</dbReference>
<evidence type="ECO:0000256" key="10">
    <source>
        <dbReference type="ARBA" id="ARBA00023288"/>
    </source>
</evidence>
<evidence type="ECO:0000256" key="3">
    <source>
        <dbReference type="ARBA" id="ARBA00010136"/>
    </source>
</evidence>
<dbReference type="GO" id="GO:0043171">
    <property type="term" value="P:peptide catabolic process"/>
    <property type="evidence" value="ECO:0007669"/>
    <property type="project" value="TreeGrafter"/>
</dbReference>
<keyword evidence="4" id="KW-0336">GPI-anchor</keyword>
<dbReference type="InterPro" id="IPR024571">
    <property type="entry name" value="ERAP1-like_C_dom"/>
</dbReference>
<dbReference type="PANTHER" id="PTHR11533:SF299">
    <property type="entry name" value="AMINOPEPTIDASE"/>
    <property type="match status" value="1"/>
</dbReference>
<keyword evidence="5" id="KW-0645">Protease</keyword>
<keyword evidence="16" id="KW-1185">Reference proteome</keyword>
<organism evidence="15 16">
    <name type="scientific">Parthenolecanium corni</name>
    <dbReference type="NCBI Taxonomy" id="536013"/>
    <lineage>
        <taxon>Eukaryota</taxon>
        <taxon>Metazoa</taxon>
        <taxon>Ecdysozoa</taxon>
        <taxon>Arthropoda</taxon>
        <taxon>Hexapoda</taxon>
        <taxon>Insecta</taxon>
        <taxon>Pterygota</taxon>
        <taxon>Neoptera</taxon>
        <taxon>Paraneoptera</taxon>
        <taxon>Hemiptera</taxon>
        <taxon>Sternorrhyncha</taxon>
        <taxon>Coccoidea</taxon>
        <taxon>Coccidae</taxon>
        <taxon>Parthenolecanium</taxon>
    </lineage>
</organism>
<dbReference type="InterPro" id="IPR045357">
    <property type="entry name" value="Aminopeptidase_N-like_N"/>
</dbReference>
<keyword evidence="6" id="KW-0479">Metal-binding</keyword>
<comment type="cofactor">
    <cofactor evidence="1">
        <name>Zn(2+)</name>
        <dbReference type="ChEBI" id="CHEBI:29105"/>
    </cofactor>
</comment>
<dbReference type="GO" id="GO:0070006">
    <property type="term" value="F:metalloaminopeptidase activity"/>
    <property type="evidence" value="ECO:0007669"/>
    <property type="project" value="TreeGrafter"/>
</dbReference>
<dbReference type="Pfam" id="PF11838">
    <property type="entry name" value="ERAP1_C"/>
    <property type="match status" value="1"/>
</dbReference>
<feature type="domain" description="Aminopeptidase N-like N-terminal" evidence="14">
    <location>
        <begin position="1"/>
        <end position="72"/>
    </location>
</feature>